<feature type="non-terminal residue" evidence="2">
    <location>
        <position position="1"/>
    </location>
</feature>
<reference evidence="2" key="1">
    <citation type="submission" date="2018-05" db="EMBL/GenBank/DDBJ databases">
        <title>Draft genome of Mucuna pruriens seed.</title>
        <authorList>
            <person name="Nnadi N.E."/>
            <person name="Vos R."/>
            <person name="Hasami M.H."/>
            <person name="Devisetty U.K."/>
            <person name="Aguiy J.C."/>
        </authorList>
    </citation>
    <scope>NUCLEOTIDE SEQUENCE [LARGE SCALE GENOMIC DNA]</scope>
    <source>
        <strain evidence="2">JCA_2017</strain>
    </source>
</reference>
<comment type="caution">
    <text evidence="2">The sequence shown here is derived from an EMBL/GenBank/DDBJ whole genome shotgun (WGS) entry which is preliminary data.</text>
</comment>
<name>A0A371HGV5_MUCPR</name>
<gene>
    <name evidence="2" type="ORF">CR513_14593</name>
</gene>
<proteinExistence type="predicted"/>
<dbReference type="Proteomes" id="UP000257109">
    <property type="component" value="Unassembled WGS sequence"/>
</dbReference>
<dbReference type="OrthoDB" id="1427959at2759"/>
<evidence type="ECO:0000256" key="1">
    <source>
        <dbReference type="SAM" id="MobiDB-lite"/>
    </source>
</evidence>
<evidence type="ECO:0000313" key="2">
    <source>
        <dbReference type="EMBL" id="RDY02005.1"/>
    </source>
</evidence>
<dbReference type="AlphaFoldDB" id="A0A371HGV5"/>
<accession>A0A371HGV5</accession>
<sequence length="216" mass="23946">MLRSFNTCYFFWMNARDVFANDVQQLKGLIVCNSVEETTKRIDKLLMVLILRSLHPNYEHVRNQILSSEQIPSMNSLVTRLFRVPTVTESDGIAVENFAMVASCGRGRSGHGTRGMLRNGKGGRNKTANISLSDIPSNGRTGSQLISDEEYQEFLRFKSNNHTQSSTSPSVSTVCISHSMGSQGPWIVDLGASDHISGNDSIFSSISHLSFLTSFY</sequence>
<dbReference type="EMBL" id="QJKJ01002620">
    <property type="protein sequence ID" value="RDY02005.1"/>
    <property type="molecule type" value="Genomic_DNA"/>
</dbReference>
<organism evidence="2 3">
    <name type="scientific">Mucuna pruriens</name>
    <name type="common">Velvet bean</name>
    <name type="synonym">Dolichos pruriens</name>
    <dbReference type="NCBI Taxonomy" id="157652"/>
    <lineage>
        <taxon>Eukaryota</taxon>
        <taxon>Viridiplantae</taxon>
        <taxon>Streptophyta</taxon>
        <taxon>Embryophyta</taxon>
        <taxon>Tracheophyta</taxon>
        <taxon>Spermatophyta</taxon>
        <taxon>Magnoliopsida</taxon>
        <taxon>eudicotyledons</taxon>
        <taxon>Gunneridae</taxon>
        <taxon>Pentapetalae</taxon>
        <taxon>rosids</taxon>
        <taxon>fabids</taxon>
        <taxon>Fabales</taxon>
        <taxon>Fabaceae</taxon>
        <taxon>Papilionoideae</taxon>
        <taxon>50 kb inversion clade</taxon>
        <taxon>NPAAA clade</taxon>
        <taxon>indigoferoid/millettioid clade</taxon>
        <taxon>Phaseoleae</taxon>
        <taxon>Mucuna</taxon>
    </lineage>
</organism>
<evidence type="ECO:0000313" key="3">
    <source>
        <dbReference type="Proteomes" id="UP000257109"/>
    </source>
</evidence>
<protein>
    <submittedName>
        <fullName evidence="2">Uncharacterized protein</fullName>
    </submittedName>
</protein>
<keyword evidence="3" id="KW-1185">Reference proteome</keyword>
<feature type="region of interest" description="Disordered" evidence="1">
    <location>
        <begin position="110"/>
        <end position="134"/>
    </location>
</feature>